<evidence type="ECO:0000259" key="13">
    <source>
        <dbReference type="Pfam" id="PF00852"/>
    </source>
</evidence>
<dbReference type="EMBL" id="GL376570">
    <property type="status" value="NOT_ANNOTATED_CDS"/>
    <property type="molecule type" value="Genomic_DNA"/>
</dbReference>
<name>K3X706_GLOUD</name>
<proteinExistence type="inferred from homology"/>
<evidence type="ECO:0000256" key="11">
    <source>
        <dbReference type="SAM" id="MobiDB-lite"/>
    </source>
</evidence>
<dbReference type="Gene3D" id="3.90.550.50">
    <property type="match status" value="1"/>
</dbReference>
<dbReference type="InterPro" id="IPR002659">
    <property type="entry name" value="Glyco_trans_31"/>
</dbReference>
<feature type="chain" id="PRO_5003872920" description="Fucosyltransferase" evidence="12">
    <location>
        <begin position="19"/>
        <end position="962"/>
    </location>
</feature>
<dbReference type="STRING" id="431595.K3X706"/>
<dbReference type="UniPathway" id="UPA00378"/>
<reference evidence="15" key="2">
    <citation type="submission" date="2010-04" db="EMBL/GenBank/DDBJ databases">
        <authorList>
            <person name="Buell R."/>
            <person name="Hamilton J."/>
            <person name="Hostetler J."/>
        </authorList>
    </citation>
    <scope>NUCLEOTIDE SEQUENCE [LARGE SCALE GENOMIC DNA]</scope>
    <source>
        <strain evidence="15">DAOM:BR144</strain>
    </source>
</reference>
<dbReference type="EnsemblProtists" id="PYU1_T013005">
    <property type="protein sequence ID" value="PYU1_T013005"/>
    <property type="gene ID" value="PYU1_G012978"/>
</dbReference>
<keyword evidence="12" id="KW-0732">Signal</keyword>
<evidence type="ECO:0000313" key="14">
    <source>
        <dbReference type="EnsemblProtists" id="PYU1_T013005"/>
    </source>
</evidence>
<dbReference type="OMA" id="YISANMQ"/>
<organism evidence="14 15">
    <name type="scientific">Globisporangium ultimum (strain ATCC 200006 / CBS 805.95 / DAOM BR144)</name>
    <name type="common">Pythium ultimum</name>
    <dbReference type="NCBI Taxonomy" id="431595"/>
    <lineage>
        <taxon>Eukaryota</taxon>
        <taxon>Sar</taxon>
        <taxon>Stramenopiles</taxon>
        <taxon>Oomycota</taxon>
        <taxon>Peronosporomycetes</taxon>
        <taxon>Pythiales</taxon>
        <taxon>Pythiaceae</taxon>
        <taxon>Globisporangium</taxon>
    </lineage>
</organism>
<dbReference type="GO" id="GO:0016758">
    <property type="term" value="F:hexosyltransferase activity"/>
    <property type="evidence" value="ECO:0007669"/>
    <property type="project" value="InterPro"/>
</dbReference>
<feature type="domain" description="Fucosyltransferase C-terminal" evidence="13">
    <location>
        <begin position="785"/>
        <end position="924"/>
    </location>
</feature>
<comment type="similarity">
    <text evidence="10">Belongs to the glycosyltransferase 10 family.</text>
</comment>
<keyword evidence="7" id="KW-1133">Transmembrane helix</keyword>
<dbReference type="InterPro" id="IPR038577">
    <property type="entry name" value="GT10-like_C_sf"/>
</dbReference>
<feature type="compositionally biased region" description="Basic and acidic residues" evidence="11">
    <location>
        <begin position="36"/>
        <end position="50"/>
    </location>
</feature>
<comment type="similarity">
    <text evidence="2">Belongs to the glycosyltransferase 31 family.</text>
</comment>
<feature type="region of interest" description="Disordered" evidence="11">
    <location>
        <begin position="25"/>
        <end position="65"/>
    </location>
</feature>
<evidence type="ECO:0000256" key="2">
    <source>
        <dbReference type="ARBA" id="ARBA00008661"/>
    </source>
</evidence>
<dbReference type="AlphaFoldDB" id="K3X706"/>
<evidence type="ECO:0000256" key="5">
    <source>
        <dbReference type="ARBA" id="ARBA00022692"/>
    </source>
</evidence>
<reference evidence="15" key="1">
    <citation type="journal article" date="2010" name="Genome Biol.">
        <title>Genome sequence of the necrotrophic plant pathogen Pythium ultimum reveals original pathogenicity mechanisms and effector repertoire.</title>
        <authorList>
            <person name="Levesque C.A."/>
            <person name="Brouwer H."/>
            <person name="Cano L."/>
            <person name="Hamilton J.P."/>
            <person name="Holt C."/>
            <person name="Huitema E."/>
            <person name="Raffaele S."/>
            <person name="Robideau G.P."/>
            <person name="Thines M."/>
            <person name="Win J."/>
            <person name="Zerillo M.M."/>
            <person name="Beakes G.W."/>
            <person name="Boore J.L."/>
            <person name="Busam D."/>
            <person name="Dumas B."/>
            <person name="Ferriera S."/>
            <person name="Fuerstenberg S.I."/>
            <person name="Gachon C.M."/>
            <person name="Gaulin E."/>
            <person name="Govers F."/>
            <person name="Grenville-Briggs L."/>
            <person name="Horner N."/>
            <person name="Hostetler J."/>
            <person name="Jiang R.H."/>
            <person name="Johnson J."/>
            <person name="Krajaejun T."/>
            <person name="Lin H."/>
            <person name="Meijer H.J."/>
            <person name="Moore B."/>
            <person name="Morris P."/>
            <person name="Phuntmart V."/>
            <person name="Puiu D."/>
            <person name="Shetty J."/>
            <person name="Stajich J.E."/>
            <person name="Tripathy S."/>
            <person name="Wawra S."/>
            <person name="van West P."/>
            <person name="Whitty B.R."/>
            <person name="Coutinho P.M."/>
            <person name="Henrissat B."/>
            <person name="Martin F."/>
            <person name="Thomas P.D."/>
            <person name="Tyler B.M."/>
            <person name="De Vries R.P."/>
            <person name="Kamoun S."/>
            <person name="Yandell M."/>
            <person name="Tisserat N."/>
            <person name="Buell C.R."/>
        </authorList>
    </citation>
    <scope>NUCLEOTIDE SEQUENCE</scope>
    <source>
        <strain evidence="15">DAOM:BR144</strain>
    </source>
</reference>
<dbReference type="InParanoid" id="K3X706"/>
<dbReference type="eggNOG" id="KOG2287">
    <property type="taxonomic scope" value="Eukaryota"/>
</dbReference>
<dbReference type="SUPFAM" id="SSF53756">
    <property type="entry name" value="UDP-Glycosyltransferase/glycogen phosphorylase"/>
    <property type="match status" value="1"/>
</dbReference>
<evidence type="ECO:0000256" key="9">
    <source>
        <dbReference type="ARBA" id="ARBA00023136"/>
    </source>
</evidence>
<keyword evidence="4 10" id="KW-0808">Transferase</keyword>
<keyword evidence="3 10" id="KW-0328">Glycosyltransferase</keyword>
<dbReference type="PANTHER" id="PTHR11214:SF3">
    <property type="entry name" value="BETA-1,3-GALACTOSYLTRANSFERASE 6"/>
    <property type="match status" value="1"/>
</dbReference>
<evidence type="ECO:0000256" key="1">
    <source>
        <dbReference type="ARBA" id="ARBA00004323"/>
    </source>
</evidence>
<dbReference type="VEuPathDB" id="FungiDB:PYU1_G012978"/>
<sequence length="962" mass="107966">MLLLTLVSALLLLHDQDSTRIVGASVAPSPSGRLDAPSRHHVELSQHSEPDPSAYGPNTSSPRTRWSRIRYPLDGSVNVNPVAFRCEFTSDNFADFQRQTASALLCVEVDHKWIQCQPVGQAPSEFPELPAGDHTAVAFLTAREQGARSNESEAITFTILTPTEYERYVEGRKGQEREAYALPEEQDLLTWAANHNSIEEAHVHWNGDMMRDARVSFQQSLPDPLILLIGIKTSVISGFAQRQAIRSTWASASAFPKHAKLFFVGCQPVLSNSDPRSEETADNSNAELLRAIEKEKHTYGDLLTNELACQDSYFALVDKVKAFMHFAVTQFPTAQYVMIADDDIYLRTDQLVRVLQVHGPRSRVYVGQVWAKQFMTPMYSMRSPTHKNYLPEEQYPMSELPPFAFGPHYFISMDCAAFIADNRDELRGLAALDDVSVALWLLALQVHPEHIEHFQNLRDTPCTEGLISLADLSPSAIRIIHANLHADAPFCRGVDLTTWRKVERPFRAAETKRKFTVTTKTAMHTNGLQVTTTFTIDSAGSIEFAYSPSRESVEQHAAAICEHLQPSLVYKFDCSSDVTPKVHSSMAASLEHTMENRETNPAFLGLWIHNLQLFRADATVPAPAAKIVVYSRNAMFSKTLLECLFASVYTLNPVFVVDETTFHQHPEYQGVSPDVVVFSILDGSCWSGWDPRCRQAAADYVQLYGSTSLLVMLSGEAWDVDGLDDSVLLISTVAHVPRRKHVYIPMASLSFGERLIQSPLLLLANTDSGPSSLLEEPQSQLTHRKFCAYMYARCDRPQREYMFDLLSTMEPVDALGACQGSSRAPNEKRWTGRSSIWYNDDAVRLYSQYKFVIAFENGQRPGYVTEKLVNAFLAGSVPIYFGHSESVAQVFNPESFIDCGRFAMLRECAAFVIEVHRSPAKYTRMARAPVIANVSLFHELFSWHPDIPSSHLSDRIREFLLK</sequence>
<keyword evidence="8 10" id="KW-0333">Golgi apparatus</keyword>
<dbReference type="PANTHER" id="PTHR11214">
    <property type="entry name" value="BETA-1,3-N-ACETYLGLUCOSAMINYLTRANSFERASE"/>
    <property type="match status" value="1"/>
</dbReference>
<dbReference type="GO" id="GO:0000139">
    <property type="term" value="C:Golgi membrane"/>
    <property type="evidence" value="ECO:0007669"/>
    <property type="project" value="UniProtKB-SubCell"/>
</dbReference>
<dbReference type="Pfam" id="PF00852">
    <property type="entry name" value="Glyco_transf_10"/>
    <property type="match status" value="1"/>
</dbReference>
<evidence type="ECO:0000256" key="3">
    <source>
        <dbReference type="ARBA" id="ARBA00022676"/>
    </source>
</evidence>
<evidence type="ECO:0000256" key="6">
    <source>
        <dbReference type="ARBA" id="ARBA00022968"/>
    </source>
</evidence>
<feature type="signal peptide" evidence="12">
    <location>
        <begin position="1"/>
        <end position="18"/>
    </location>
</feature>
<dbReference type="GO" id="GO:0032580">
    <property type="term" value="C:Golgi cisterna membrane"/>
    <property type="evidence" value="ECO:0007669"/>
    <property type="project" value="UniProtKB-SubCell"/>
</dbReference>
<evidence type="ECO:0000256" key="10">
    <source>
        <dbReference type="RuleBase" id="RU003832"/>
    </source>
</evidence>
<evidence type="ECO:0000256" key="7">
    <source>
        <dbReference type="ARBA" id="ARBA00022989"/>
    </source>
</evidence>
<dbReference type="HOGENOM" id="CLU_010377_0_0_1"/>
<dbReference type="Proteomes" id="UP000019132">
    <property type="component" value="Unassembled WGS sequence"/>
</dbReference>
<dbReference type="eggNOG" id="KOG2619">
    <property type="taxonomic scope" value="Eukaryota"/>
</dbReference>
<comment type="subcellular location">
    <subcellularLocation>
        <location evidence="1">Golgi apparatus membrane</location>
        <topology evidence="1">Single-pass type II membrane protein</topology>
    </subcellularLocation>
    <subcellularLocation>
        <location evidence="10">Golgi apparatus</location>
        <location evidence="10">Golgi stack membrane</location>
        <topology evidence="10">Single-pass type II membrane protein</topology>
    </subcellularLocation>
</comment>
<keyword evidence="6" id="KW-0735">Signal-anchor</keyword>
<evidence type="ECO:0000256" key="8">
    <source>
        <dbReference type="ARBA" id="ARBA00023034"/>
    </source>
</evidence>
<dbReference type="Pfam" id="PF01762">
    <property type="entry name" value="Galactosyl_T"/>
    <property type="match status" value="1"/>
</dbReference>
<evidence type="ECO:0000313" key="15">
    <source>
        <dbReference type="Proteomes" id="UP000019132"/>
    </source>
</evidence>
<evidence type="ECO:0000256" key="12">
    <source>
        <dbReference type="SAM" id="SignalP"/>
    </source>
</evidence>
<dbReference type="EC" id="2.4.1.-" evidence="10"/>
<protein>
    <recommendedName>
        <fullName evidence="10">Fucosyltransferase</fullName>
        <ecNumber evidence="10">2.4.1.-</ecNumber>
    </recommendedName>
</protein>
<accession>K3X706</accession>
<reference evidence="14" key="3">
    <citation type="submission" date="2015-02" db="UniProtKB">
        <authorList>
            <consortium name="EnsemblProtists"/>
        </authorList>
    </citation>
    <scope>IDENTIFICATION</scope>
    <source>
        <strain evidence="14">DAOM BR144</strain>
    </source>
</reference>
<dbReference type="Gene3D" id="3.40.50.11660">
    <property type="entry name" value="Glycosyl transferase family 10, C-terminal domain"/>
    <property type="match status" value="1"/>
</dbReference>
<dbReference type="InterPro" id="IPR055270">
    <property type="entry name" value="Glyco_tran_10_C"/>
</dbReference>
<keyword evidence="5 10" id="KW-0812">Transmembrane</keyword>
<evidence type="ECO:0000256" key="4">
    <source>
        <dbReference type="ARBA" id="ARBA00022679"/>
    </source>
</evidence>
<keyword evidence="9" id="KW-0472">Membrane</keyword>
<keyword evidence="15" id="KW-1185">Reference proteome</keyword>